<dbReference type="InterPro" id="IPR002514">
    <property type="entry name" value="Transposase_8"/>
</dbReference>
<dbReference type="Proteomes" id="UP000013242">
    <property type="component" value="Unassembled WGS sequence"/>
</dbReference>
<dbReference type="PATRIC" id="fig|1198630.3.peg.2380"/>
<evidence type="ECO:0000313" key="3">
    <source>
        <dbReference type="Proteomes" id="UP000013242"/>
    </source>
</evidence>
<dbReference type="GO" id="GO:0006313">
    <property type="term" value="P:DNA transposition"/>
    <property type="evidence" value="ECO:0007669"/>
    <property type="project" value="InterPro"/>
</dbReference>
<keyword evidence="3" id="KW-1185">Reference proteome</keyword>
<dbReference type="SUPFAM" id="SSF46689">
    <property type="entry name" value="Homeodomain-like"/>
    <property type="match status" value="1"/>
</dbReference>
<protein>
    <submittedName>
        <fullName evidence="2">Transposase</fullName>
    </submittedName>
</protein>
<dbReference type="GO" id="GO:0003677">
    <property type="term" value="F:DNA binding"/>
    <property type="evidence" value="ECO:0007669"/>
    <property type="project" value="InterPro"/>
</dbReference>
<dbReference type="GO" id="GO:0004803">
    <property type="term" value="F:transposase activity"/>
    <property type="evidence" value="ECO:0007669"/>
    <property type="project" value="InterPro"/>
</dbReference>
<reference evidence="2 3" key="1">
    <citation type="journal article" date="2013" name="PLoS ONE">
        <title>Genomic Evaluation of Thermoanaerobacter spp. for the Construction of Designer Co-Cultures to Improve Lignocellulosic Biofuel Production.</title>
        <authorList>
            <person name="Verbeke T.J."/>
            <person name="Zhang X."/>
            <person name="Henrissat B."/>
            <person name="Spicer V."/>
            <person name="Rydzak T."/>
            <person name="Krokhin O.V."/>
            <person name="Fristensky B."/>
            <person name="Levin D.B."/>
            <person name="Sparling R."/>
        </authorList>
    </citation>
    <scope>NUCLEOTIDE SEQUENCE [LARGE SCALE GENOMIC DNA]</scope>
    <source>
        <strain evidence="2 3">WC1</strain>
    </source>
</reference>
<dbReference type="EMBL" id="AMYG01000057">
    <property type="protein sequence ID" value="EMT38114.1"/>
    <property type="molecule type" value="Genomic_DNA"/>
</dbReference>
<dbReference type="AlphaFoldDB" id="M8CUK1"/>
<feature type="compositionally biased region" description="Basic and acidic residues" evidence="1">
    <location>
        <begin position="38"/>
        <end position="49"/>
    </location>
</feature>
<proteinExistence type="predicted"/>
<feature type="region of interest" description="Disordered" evidence="1">
    <location>
        <begin position="32"/>
        <end position="56"/>
    </location>
</feature>
<dbReference type="HOGENOM" id="CLU_1495524_0_0_9"/>
<organism evidence="2 3">
    <name type="scientific">Thermoanaerobacter thermohydrosulfuricus WC1</name>
    <dbReference type="NCBI Taxonomy" id="1198630"/>
    <lineage>
        <taxon>Bacteria</taxon>
        <taxon>Bacillati</taxon>
        <taxon>Bacillota</taxon>
        <taxon>Clostridia</taxon>
        <taxon>Thermoanaerobacterales</taxon>
        <taxon>Thermoanaerobacteraceae</taxon>
        <taxon>Thermoanaerobacter</taxon>
    </lineage>
</organism>
<dbReference type="RefSeq" id="WP_004404286.1">
    <property type="nucleotide sequence ID" value="NZ_KB731305.1"/>
</dbReference>
<accession>M8CUK1</accession>
<sequence length="180" mass="20164">MPKWSEEQKAKALTIAEAISISEAARQTGIPAGTIKRWRSEMNRTEPSEPNRTPKKLEELQKVAVEKALEEAGEYIAERLKGLADALYSLAEKAIKKVDIAISDLEELPKGKKAEPHDRDGAAWVRALVGVMSQSIDKAQLLSGKPTVRPEVIDRHEYDITQRIIAEQPELIDRIFADQR</sequence>
<dbReference type="InterPro" id="IPR009057">
    <property type="entry name" value="Homeodomain-like_sf"/>
</dbReference>
<comment type="caution">
    <text evidence="2">The sequence shown here is derived from an EMBL/GenBank/DDBJ whole genome shotgun (WGS) entry which is preliminary data.</text>
</comment>
<dbReference type="Pfam" id="PF01527">
    <property type="entry name" value="HTH_Tnp_1"/>
    <property type="match status" value="1"/>
</dbReference>
<name>M8CUK1_THETY</name>
<evidence type="ECO:0000313" key="2">
    <source>
        <dbReference type="EMBL" id="EMT38114.1"/>
    </source>
</evidence>
<gene>
    <name evidence="2" type="ORF">TthWC1_2381</name>
</gene>
<evidence type="ECO:0000256" key="1">
    <source>
        <dbReference type="SAM" id="MobiDB-lite"/>
    </source>
</evidence>